<dbReference type="OrthoDB" id="6943054at2"/>
<dbReference type="AlphaFoldDB" id="A0A2S9I836"/>
<keyword evidence="2" id="KW-1185">Reference proteome</keyword>
<organism evidence="1 2">
    <name type="scientific">Pantoea coffeiphila</name>
    <dbReference type="NCBI Taxonomy" id="1465635"/>
    <lineage>
        <taxon>Bacteria</taxon>
        <taxon>Pseudomonadati</taxon>
        <taxon>Pseudomonadota</taxon>
        <taxon>Gammaproteobacteria</taxon>
        <taxon>Enterobacterales</taxon>
        <taxon>Erwiniaceae</taxon>
        <taxon>Pantoea</taxon>
    </lineage>
</organism>
<proteinExistence type="predicted"/>
<protein>
    <submittedName>
        <fullName evidence="1">Uncharacterized protein</fullName>
    </submittedName>
</protein>
<evidence type="ECO:0000313" key="2">
    <source>
        <dbReference type="Proteomes" id="UP000239181"/>
    </source>
</evidence>
<dbReference type="EMBL" id="PDET01000014">
    <property type="protein sequence ID" value="PRD13963.1"/>
    <property type="molecule type" value="Genomic_DNA"/>
</dbReference>
<comment type="caution">
    <text evidence="1">The sequence shown here is derived from an EMBL/GenBank/DDBJ whole genome shotgun (WGS) entry which is preliminary data.</text>
</comment>
<name>A0A2S9I836_9GAMM</name>
<gene>
    <name evidence="1" type="ORF">CQW29_18320</name>
</gene>
<evidence type="ECO:0000313" key="1">
    <source>
        <dbReference type="EMBL" id="PRD13963.1"/>
    </source>
</evidence>
<dbReference type="Proteomes" id="UP000239181">
    <property type="component" value="Unassembled WGS sequence"/>
</dbReference>
<dbReference type="RefSeq" id="WP_105594182.1">
    <property type="nucleotide sequence ID" value="NZ_PDET01000014.1"/>
</dbReference>
<accession>A0A2S9I836</accession>
<reference evidence="1 2" key="1">
    <citation type="submission" date="2017-10" db="EMBL/GenBank/DDBJ databases">
        <title>Draft genome of two endophytic bacteria isolated from 'guarana' Paullinia cupana (Mart.) Ducke.</title>
        <authorList>
            <person name="Siqueira K.A."/>
            <person name="Liotti R.G."/>
            <person name="Mendes T.A."/>
            <person name="Soares M.A."/>
        </authorList>
    </citation>
    <scope>NUCLEOTIDE SEQUENCE [LARGE SCALE GENOMIC DNA]</scope>
    <source>
        <strain evidence="1 2">342</strain>
    </source>
</reference>
<sequence>MTIIASYDICGCKVLLADTLITSQQKNEEKTTLPTLGKIDSTRVDGDVYIVGNLQKIQILSDYCAVAYAGKVSLAHRFITALSDILKERTLLIKDIEDTYKDIDVNNELAIIYLYNSGDEKITSGGLNSVYALSDVLGEVIYRGSGEQAITDYIKWLDNNTERYRPSPDEVVANGVRVAIQQIAQLQMAEISSSNTPESIKDYFGSGYEIVSFYDGKFNKIDLTYAFIELTYNHQTKNIDINYPYLILSHYMDDDFLVHERYQKDNYDYLADRNSVEYNYNKIFTPSLLNYDKIITNTAQENKLNTLNFCCFVFHDNFKHGYEMWQSIVMRSDTPPISIKNCNEENFYQVDYSLQAEIQLIDFVEKHYL</sequence>